<protein>
    <submittedName>
        <fullName evidence="2">Uncharacterized protein</fullName>
    </submittedName>
</protein>
<evidence type="ECO:0000313" key="3">
    <source>
        <dbReference type="Proteomes" id="UP001642483"/>
    </source>
</evidence>
<name>A0ABP0F0X5_CLALP</name>
<reference evidence="2 3" key="1">
    <citation type="submission" date="2024-02" db="EMBL/GenBank/DDBJ databases">
        <authorList>
            <person name="Daric V."/>
            <person name="Darras S."/>
        </authorList>
    </citation>
    <scope>NUCLEOTIDE SEQUENCE [LARGE SCALE GENOMIC DNA]</scope>
</reference>
<keyword evidence="3" id="KW-1185">Reference proteome</keyword>
<feature type="coiled-coil region" evidence="1">
    <location>
        <begin position="14"/>
        <end position="69"/>
    </location>
</feature>
<accession>A0ABP0F0X5</accession>
<dbReference type="EMBL" id="CAWYQH010000001">
    <property type="protein sequence ID" value="CAK8672328.1"/>
    <property type="molecule type" value="Genomic_DNA"/>
</dbReference>
<comment type="caution">
    <text evidence="2">The sequence shown here is derived from an EMBL/GenBank/DDBJ whole genome shotgun (WGS) entry which is preliminary data.</text>
</comment>
<gene>
    <name evidence="2" type="ORF">CVLEPA_LOCUS1287</name>
</gene>
<sequence length="169" mass="19085">MAGEDFGSTSYSALYASQIKVKNAKMELTRLEKELSQITDRMDSSGSNVAFLTSEEIELNKELQNVEKMTLSLTQELNDWDGSVQKPLKHYKDMKAGVDKFCAAQSNTQKLISHVESNTVEIEHLTQNLQNDVATTLSKYGCIIDVSYCMLKDHLNRCKSFLNSFDKID</sequence>
<evidence type="ECO:0000256" key="1">
    <source>
        <dbReference type="SAM" id="Coils"/>
    </source>
</evidence>
<keyword evidence="1" id="KW-0175">Coiled coil</keyword>
<dbReference type="Proteomes" id="UP001642483">
    <property type="component" value="Unassembled WGS sequence"/>
</dbReference>
<evidence type="ECO:0000313" key="2">
    <source>
        <dbReference type="EMBL" id="CAK8672328.1"/>
    </source>
</evidence>
<organism evidence="2 3">
    <name type="scientific">Clavelina lepadiformis</name>
    <name type="common">Light-bulb sea squirt</name>
    <name type="synonym">Ascidia lepadiformis</name>
    <dbReference type="NCBI Taxonomy" id="159417"/>
    <lineage>
        <taxon>Eukaryota</taxon>
        <taxon>Metazoa</taxon>
        <taxon>Chordata</taxon>
        <taxon>Tunicata</taxon>
        <taxon>Ascidiacea</taxon>
        <taxon>Aplousobranchia</taxon>
        <taxon>Clavelinidae</taxon>
        <taxon>Clavelina</taxon>
    </lineage>
</organism>
<proteinExistence type="predicted"/>